<sequence length="456" mass="49913">MDCSRAHVTEDMFLFGSVYQDVATNLPHYTTGQTYYYPAFNAARSEDALKFAHEFGEVVAMLIMLECITRVRASRWLRMASFHGNFFVRSTDLLAMPTVPQNQSYVIEIDIEDTLTAPFIVLQTGMLHTTCFGERRLRVITTAHPTTSNLSEVFASADQIAIVTLLANEAVERSLSYKLEDARDYVFKKLVDIFITCKSSMTAAGAGASAQLALAENLKMLPVLVLGLLKNAGTVGEKGAIALSLTSERLEHPGLPQLIMDVFDLPNKTTLRVLGNRFSQRINTLIQKMREMRRRVSSRIWGGARSQALVNSFSEGFPLHPPCGGVEALMLDADIAFVARGVPARMGRSAGGYMRSVPGSAGLRGLAGVLAVPFSILAVYVRLGCVVSLLHEVEQVPGRGSPAVCLIPTLVFLSLLPSSHSISTSSPPKDDVDNRIRLIAQQLGLETIMWRFDVSD</sequence>
<dbReference type="GO" id="GO:0030127">
    <property type="term" value="C:COPII vesicle coat"/>
    <property type="evidence" value="ECO:0007669"/>
    <property type="project" value="InterPro"/>
</dbReference>
<reference evidence="4" key="1">
    <citation type="submission" date="2023-03" db="EMBL/GenBank/DDBJ databases">
        <title>Massive genome expansion in bonnet fungi (Mycena s.s.) driven by repeated elements and novel gene families across ecological guilds.</title>
        <authorList>
            <consortium name="Lawrence Berkeley National Laboratory"/>
            <person name="Harder C.B."/>
            <person name="Miyauchi S."/>
            <person name="Viragh M."/>
            <person name="Kuo A."/>
            <person name="Thoen E."/>
            <person name="Andreopoulos B."/>
            <person name="Lu D."/>
            <person name="Skrede I."/>
            <person name="Drula E."/>
            <person name="Henrissat B."/>
            <person name="Morin E."/>
            <person name="Kohler A."/>
            <person name="Barry K."/>
            <person name="LaButti K."/>
            <person name="Morin E."/>
            <person name="Salamov A."/>
            <person name="Lipzen A."/>
            <person name="Mereny Z."/>
            <person name="Hegedus B."/>
            <person name="Baldrian P."/>
            <person name="Stursova M."/>
            <person name="Weitz H."/>
            <person name="Taylor A."/>
            <person name="Grigoriev I.V."/>
            <person name="Nagy L.G."/>
            <person name="Martin F."/>
            <person name="Kauserud H."/>
        </authorList>
    </citation>
    <scope>NUCLEOTIDE SEQUENCE</scope>
    <source>
        <strain evidence="4">CBHHK067</strain>
    </source>
</reference>
<dbReference type="InterPro" id="IPR006900">
    <property type="entry name" value="Sec23/24_helical_dom"/>
</dbReference>
<dbReference type="AlphaFoldDB" id="A0AAD7GQZ9"/>
<dbReference type="GO" id="GO:0008270">
    <property type="term" value="F:zinc ion binding"/>
    <property type="evidence" value="ECO:0007669"/>
    <property type="project" value="TreeGrafter"/>
</dbReference>
<evidence type="ECO:0000259" key="1">
    <source>
        <dbReference type="Pfam" id="PF04811"/>
    </source>
</evidence>
<proteinExistence type="predicted"/>
<dbReference type="Pfam" id="PF04815">
    <property type="entry name" value="Sec23_helical"/>
    <property type="match status" value="1"/>
</dbReference>
<dbReference type="SUPFAM" id="SSF81995">
    <property type="entry name" value="beta-sandwich domain of Sec23/24"/>
    <property type="match status" value="1"/>
</dbReference>
<feature type="domain" description="Sec23/Sec24 helical" evidence="2">
    <location>
        <begin position="158"/>
        <end position="236"/>
    </location>
</feature>
<protein>
    <submittedName>
        <fullName evidence="4">Uncharacterized protein</fullName>
    </submittedName>
</protein>
<comment type="caution">
    <text evidence="4">The sequence shown here is derived from an EMBL/GenBank/DDBJ whole genome shotgun (WGS) entry which is preliminary data.</text>
</comment>
<dbReference type="Gene3D" id="1.20.120.730">
    <property type="entry name" value="Sec23/Sec24 helical domain"/>
    <property type="match status" value="1"/>
</dbReference>
<accession>A0AAD7GQZ9</accession>
<evidence type="ECO:0000259" key="3">
    <source>
        <dbReference type="Pfam" id="PF08033"/>
    </source>
</evidence>
<feature type="domain" description="Sec23/Sec24 beta-sandwich" evidence="3">
    <location>
        <begin position="65"/>
        <end position="147"/>
    </location>
</feature>
<evidence type="ECO:0000259" key="2">
    <source>
        <dbReference type="Pfam" id="PF04815"/>
    </source>
</evidence>
<feature type="domain" description="Sec23/Sec24 trunk" evidence="1">
    <location>
        <begin position="2"/>
        <end position="57"/>
    </location>
</feature>
<organism evidence="4 5">
    <name type="scientific">Mycena rosella</name>
    <name type="common">Pink bonnet</name>
    <name type="synonym">Agaricus rosellus</name>
    <dbReference type="NCBI Taxonomy" id="1033263"/>
    <lineage>
        <taxon>Eukaryota</taxon>
        <taxon>Fungi</taxon>
        <taxon>Dikarya</taxon>
        <taxon>Basidiomycota</taxon>
        <taxon>Agaricomycotina</taxon>
        <taxon>Agaricomycetes</taxon>
        <taxon>Agaricomycetidae</taxon>
        <taxon>Agaricales</taxon>
        <taxon>Marasmiineae</taxon>
        <taxon>Mycenaceae</taxon>
        <taxon>Mycena</taxon>
    </lineage>
</organism>
<dbReference type="Gene3D" id="2.60.40.1670">
    <property type="entry name" value="beta-sandwich domain of Sec23/24"/>
    <property type="match status" value="1"/>
</dbReference>
<dbReference type="GO" id="GO:0000149">
    <property type="term" value="F:SNARE binding"/>
    <property type="evidence" value="ECO:0007669"/>
    <property type="project" value="TreeGrafter"/>
</dbReference>
<gene>
    <name evidence="4" type="ORF">B0H17DRAFT_1327154</name>
</gene>
<dbReference type="GO" id="GO:0090110">
    <property type="term" value="P:COPII-coated vesicle cargo loading"/>
    <property type="evidence" value="ECO:0007669"/>
    <property type="project" value="TreeGrafter"/>
</dbReference>
<dbReference type="Pfam" id="PF04811">
    <property type="entry name" value="Sec23_trunk"/>
    <property type="match status" value="1"/>
</dbReference>
<dbReference type="InterPro" id="IPR036465">
    <property type="entry name" value="vWFA_dom_sf"/>
</dbReference>
<dbReference type="InterPro" id="IPR050550">
    <property type="entry name" value="SEC23_SEC24_subfamily"/>
</dbReference>
<dbReference type="InterPro" id="IPR006896">
    <property type="entry name" value="Sec23/24_trunk_dom"/>
</dbReference>
<evidence type="ECO:0000313" key="4">
    <source>
        <dbReference type="EMBL" id="KAJ7702779.1"/>
    </source>
</evidence>
<dbReference type="SUPFAM" id="SSF81811">
    <property type="entry name" value="Helical domain of Sec23/24"/>
    <property type="match status" value="1"/>
</dbReference>
<dbReference type="GO" id="GO:0006886">
    <property type="term" value="P:intracellular protein transport"/>
    <property type="evidence" value="ECO:0007669"/>
    <property type="project" value="InterPro"/>
</dbReference>
<dbReference type="InterPro" id="IPR036175">
    <property type="entry name" value="Sec23/24_helical_dom_sf"/>
</dbReference>
<dbReference type="PANTHER" id="PTHR13803">
    <property type="entry name" value="SEC24-RELATED PROTEIN"/>
    <property type="match status" value="1"/>
</dbReference>
<dbReference type="Pfam" id="PF08033">
    <property type="entry name" value="Sec23_BS"/>
    <property type="match status" value="1"/>
</dbReference>
<dbReference type="GO" id="GO:0070971">
    <property type="term" value="C:endoplasmic reticulum exit site"/>
    <property type="evidence" value="ECO:0007669"/>
    <property type="project" value="TreeGrafter"/>
</dbReference>
<dbReference type="Proteomes" id="UP001221757">
    <property type="component" value="Unassembled WGS sequence"/>
</dbReference>
<evidence type="ECO:0000313" key="5">
    <source>
        <dbReference type="Proteomes" id="UP001221757"/>
    </source>
</evidence>
<dbReference type="EMBL" id="JARKIE010000014">
    <property type="protein sequence ID" value="KAJ7702779.1"/>
    <property type="molecule type" value="Genomic_DNA"/>
</dbReference>
<name>A0AAD7GQZ9_MYCRO</name>
<dbReference type="PANTHER" id="PTHR13803:SF39">
    <property type="entry name" value="SECRETORY 24AB, ISOFORM A"/>
    <property type="match status" value="1"/>
</dbReference>
<keyword evidence="5" id="KW-1185">Reference proteome</keyword>
<dbReference type="InterPro" id="IPR012990">
    <property type="entry name" value="Beta-sandwich_Sec23_24"/>
</dbReference>
<dbReference type="SUPFAM" id="SSF53300">
    <property type="entry name" value="vWA-like"/>
    <property type="match status" value="1"/>
</dbReference>